<keyword evidence="14" id="KW-1185">Reference proteome</keyword>
<keyword evidence="4" id="KW-0106">Calcium</keyword>
<keyword evidence="5 6" id="KW-1015">Disulfide bond</keyword>
<feature type="disulfide bond" evidence="6">
    <location>
        <begin position="893"/>
        <end position="910"/>
    </location>
</feature>
<dbReference type="PROSITE" id="PS50820">
    <property type="entry name" value="LCCL"/>
    <property type="match status" value="1"/>
</dbReference>
<dbReference type="Gene3D" id="2.170.130.20">
    <property type="entry name" value="LCCL-like domain"/>
    <property type="match status" value="1"/>
</dbReference>
<evidence type="ECO:0000259" key="12">
    <source>
        <dbReference type="PROSITE" id="PS50820"/>
    </source>
</evidence>
<dbReference type="InterPro" id="IPR050778">
    <property type="entry name" value="Cueball_EGF_LRP_Nidogen"/>
</dbReference>
<dbReference type="InterPro" id="IPR036609">
    <property type="entry name" value="LCCL_sf"/>
</dbReference>
<dbReference type="PROSITE" id="PS01187">
    <property type="entry name" value="EGF_CA"/>
    <property type="match status" value="1"/>
</dbReference>
<dbReference type="SMART" id="SM00181">
    <property type="entry name" value="EGF"/>
    <property type="match status" value="3"/>
</dbReference>
<evidence type="ECO:0000313" key="14">
    <source>
        <dbReference type="Proteomes" id="UP001642483"/>
    </source>
</evidence>
<dbReference type="Pfam" id="PF00008">
    <property type="entry name" value="EGF"/>
    <property type="match status" value="1"/>
</dbReference>
<dbReference type="InterPro" id="IPR000152">
    <property type="entry name" value="EGF-type_Asp/Asn_hydroxyl_site"/>
</dbReference>
<reference evidence="13 14" key="1">
    <citation type="submission" date="2024-02" db="EMBL/GenBank/DDBJ databases">
        <authorList>
            <person name="Daric V."/>
            <person name="Darras S."/>
        </authorList>
    </citation>
    <scope>NUCLEOTIDE SEQUENCE [LARGE SCALE GENOMIC DNA]</scope>
</reference>
<sequence length="1289" mass="142464">MMLWAVVVLAFLSIESCIGLDKKCSQEGERCKLPFSFDGKASTECVSLDGSSRLVCPVKFYASGSISIKSCVQCAGDPLCYIKAELGIPFTIDCPSSCSRVTRRLWGGPSYTIDSHVCAAAIHAGTIEASTGGAANVRLLPSSFLRFRGSSKNGVISKTRTVTVKGFQPTATLLDRPPTIIYSEPSKVLIKDSIRRYESLTLKSGFENIIALDVDIRRRVVYLSDSVQHNVYRATLRGTSLLTDPVIVHDESKINLPEGIAIDWLHENLYCIDVGLPGILVSKPSGTHLKTLIKREQDYLPRAIALDPISGYMYISDWGDSPKIERCFMSEDNCVAIVTQNVTWPNGLAFDMQEQRLYWVDGKYQTISSCRIDGSDRRNLVTSKKYINHPFGLAISQNRVFWTDRGKLRLQSVDKASGVNLHLLAAGLERPFGVVTLDLEQQPFPTSRCLHNTCHHLCLAAPGGFRCECPNGLVPLIADRSRCVNETENSSLLNLITFDDSNVTQLMYDPSGRSYTKSVLAASQNDPRSVVLDPRNFYIYWSNIAERVVNRKPVLKDVEEGTEVETLMQGSRFSTFLRQANGLAVDWLHGNLFWTDGQLNSVYFIDIARSITLSLDRRHYIRVISRSSAYHPQAIALDPENGFMYISDTGDQSKIEKCWMNGESCTSVVENNIALPYGVAVDSGSGKLYWSDGLLKTISSCNTDGTDRRTLISLGENAEPYGVVVHLNSVYWADRQLGTINKAEKAFGVNFETIISGLRRPTGLDILARHGHILPTQRKCSRDVCRYSCVPLPQTSGRNHACVCPLFQPYFDECRTPLISGNQIFDCGNGMQLSSNLSRCEDANECLSGSHTCEQICENTLGSFRCSCNEGFSLATDGRSCELQVNACTGQPCRNGGTCTVLESAPGFLCDCAQGFRGQTCDEVYALIQISHKPIRTGELFILECRAPLTVEHVIIWRLNRKEIVEEKSQINTLENGRKLMVFHSSYLFAGEYHCQFLLDGIEHSAATFVTVETPPSLICGKAIGINSGIRQKQPRIFGGTVTAPLGAPFMAMLYKTTSDPTYVKPGLFCGASLIDSRHVVTAAHCVLFLTQSEIRIYVGKLSADVNVIEPYQQSANVSAIFTYPDFDPDSLHADYAILRVDAAFTFTEGVKPICIPLPNDNNRDLKPRPPKDKNAVKFGMVFGWGFISQQQTSRSLREVKLPIRRQDYCNSVHERITSLMFCAGGGTTQDACHGDSGGPFALWSSELEIWSLAGIVSWGDGCGNPERPGVYARVGASIRQWIYDNSAL</sequence>
<feature type="domain" description="Peptidase S1" evidence="11">
    <location>
        <begin position="1037"/>
        <end position="1288"/>
    </location>
</feature>
<dbReference type="Pfam" id="PF00089">
    <property type="entry name" value="Trypsin"/>
    <property type="match status" value="1"/>
</dbReference>
<dbReference type="EMBL" id="CAWYQH010000130">
    <property type="protein sequence ID" value="CAK8692250.1"/>
    <property type="molecule type" value="Genomic_DNA"/>
</dbReference>
<evidence type="ECO:0000256" key="8">
    <source>
        <dbReference type="RuleBase" id="RU363034"/>
    </source>
</evidence>
<dbReference type="Gene3D" id="2.10.25.10">
    <property type="entry name" value="Laminin"/>
    <property type="match status" value="2"/>
</dbReference>
<dbReference type="SMART" id="SM00179">
    <property type="entry name" value="EGF_CA"/>
    <property type="match status" value="3"/>
</dbReference>
<dbReference type="InterPro" id="IPR001881">
    <property type="entry name" value="EGF-like_Ca-bd_dom"/>
</dbReference>
<proteinExistence type="predicted"/>
<dbReference type="PROSITE" id="PS51120">
    <property type="entry name" value="LDLRB"/>
    <property type="match status" value="2"/>
</dbReference>
<feature type="domain" description="LCCL" evidence="12">
    <location>
        <begin position="94"/>
        <end position="141"/>
    </location>
</feature>
<evidence type="ECO:0000256" key="1">
    <source>
        <dbReference type="ARBA" id="ARBA00004613"/>
    </source>
</evidence>
<evidence type="ECO:0000256" key="7">
    <source>
        <dbReference type="PROSITE-ProRule" id="PRU00461"/>
    </source>
</evidence>
<evidence type="ECO:0000256" key="3">
    <source>
        <dbReference type="ARBA" id="ARBA00022536"/>
    </source>
</evidence>
<feature type="repeat" description="LDL-receptor class B" evidence="7">
    <location>
        <begin position="355"/>
        <end position="399"/>
    </location>
</feature>
<protein>
    <submittedName>
        <fullName evidence="13">Uncharacterized protein</fullName>
    </submittedName>
</protein>
<evidence type="ECO:0000256" key="9">
    <source>
        <dbReference type="SAM" id="SignalP"/>
    </source>
</evidence>
<dbReference type="CDD" id="cd00190">
    <property type="entry name" value="Tryp_SPc"/>
    <property type="match status" value="1"/>
</dbReference>
<evidence type="ECO:0000259" key="10">
    <source>
        <dbReference type="PROSITE" id="PS50026"/>
    </source>
</evidence>
<feature type="domain" description="EGF-like" evidence="10">
    <location>
        <begin position="884"/>
        <end position="922"/>
    </location>
</feature>
<feature type="disulfide bond" evidence="6">
    <location>
        <begin position="912"/>
        <end position="921"/>
    </location>
</feature>
<dbReference type="SUPFAM" id="SSF48726">
    <property type="entry name" value="Immunoglobulin"/>
    <property type="match status" value="1"/>
</dbReference>
<evidence type="ECO:0000313" key="13">
    <source>
        <dbReference type="EMBL" id="CAK8692250.1"/>
    </source>
</evidence>
<dbReference type="Gene3D" id="2.40.10.10">
    <property type="entry name" value="Trypsin-like serine proteases"/>
    <property type="match status" value="1"/>
</dbReference>
<dbReference type="InterPro" id="IPR001314">
    <property type="entry name" value="Peptidase_S1A"/>
</dbReference>
<comment type="subcellular location">
    <subcellularLocation>
        <location evidence="1">Secreted</location>
    </subcellularLocation>
</comment>
<dbReference type="PROSITE" id="PS01186">
    <property type="entry name" value="EGF_2"/>
    <property type="match status" value="2"/>
</dbReference>
<evidence type="ECO:0000256" key="4">
    <source>
        <dbReference type="ARBA" id="ARBA00022837"/>
    </source>
</evidence>
<dbReference type="SUPFAM" id="SSF57196">
    <property type="entry name" value="EGF/Laminin"/>
    <property type="match status" value="3"/>
</dbReference>
<feature type="signal peptide" evidence="9">
    <location>
        <begin position="1"/>
        <end position="19"/>
    </location>
</feature>
<dbReference type="SMART" id="SM00603">
    <property type="entry name" value="LCCL"/>
    <property type="match status" value="1"/>
</dbReference>
<dbReference type="PROSITE" id="PS00134">
    <property type="entry name" value="TRYPSIN_HIS"/>
    <property type="match status" value="1"/>
</dbReference>
<feature type="repeat" description="LDL-receptor class B" evidence="7">
    <location>
        <begin position="686"/>
        <end position="729"/>
    </location>
</feature>
<dbReference type="Pfam" id="PF00058">
    <property type="entry name" value="Ldl_recept_b"/>
    <property type="match status" value="2"/>
</dbReference>
<dbReference type="PROSITE" id="PS50240">
    <property type="entry name" value="TRYPSIN_DOM"/>
    <property type="match status" value="1"/>
</dbReference>
<accession>A0ABP0GPT9</accession>
<dbReference type="InterPro" id="IPR049883">
    <property type="entry name" value="NOTCH1_EGF-like"/>
</dbReference>
<dbReference type="InterPro" id="IPR011042">
    <property type="entry name" value="6-blade_b-propeller_TolB-like"/>
</dbReference>
<comment type="caution">
    <text evidence="13">The sequence shown here is derived from an EMBL/GenBank/DDBJ whole genome shotgun (WGS) entry which is preliminary data.</text>
</comment>
<dbReference type="InterPro" id="IPR004043">
    <property type="entry name" value="LCCL"/>
</dbReference>
<dbReference type="PANTHER" id="PTHR46513:SF13">
    <property type="entry name" value="EGF-LIKE DOMAIN-CONTAINING PROTEIN"/>
    <property type="match status" value="1"/>
</dbReference>
<keyword evidence="8" id="KW-0378">Hydrolase</keyword>
<dbReference type="InterPro" id="IPR018114">
    <property type="entry name" value="TRYPSIN_HIS"/>
</dbReference>
<dbReference type="InterPro" id="IPR036179">
    <property type="entry name" value="Ig-like_dom_sf"/>
</dbReference>
<dbReference type="SMART" id="SM00020">
    <property type="entry name" value="Tryp_SPc"/>
    <property type="match status" value="1"/>
</dbReference>
<dbReference type="SMART" id="SM00135">
    <property type="entry name" value="LY"/>
    <property type="match status" value="8"/>
</dbReference>
<comment type="caution">
    <text evidence="6">Lacks conserved residue(s) required for the propagation of feature annotation.</text>
</comment>
<dbReference type="SUPFAM" id="SSF63825">
    <property type="entry name" value="YWTD domain"/>
    <property type="match status" value="2"/>
</dbReference>
<dbReference type="PROSITE" id="PS00022">
    <property type="entry name" value="EGF_1"/>
    <property type="match status" value="1"/>
</dbReference>
<dbReference type="PRINTS" id="PR00722">
    <property type="entry name" value="CHYMOTRYPSIN"/>
</dbReference>
<evidence type="ECO:0000256" key="6">
    <source>
        <dbReference type="PROSITE-ProRule" id="PRU00076"/>
    </source>
</evidence>
<dbReference type="Pfam" id="PF03815">
    <property type="entry name" value="LCCL"/>
    <property type="match status" value="1"/>
</dbReference>
<name>A0ABP0GPT9_CLALP</name>
<dbReference type="PROSITE" id="PS50026">
    <property type="entry name" value="EGF_3"/>
    <property type="match status" value="1"/>
</dbReference>
<keyword evidence="9" id="KW-0732">Signal</keyword>
<evidence type="ECO:0000259" key="11">
    <source>
        <dbReference type="PROSITE" id="PS50240"/>
    </source>
</evidence>
<gene>
    <name evidence="13" type="ORF">CVLEPA_LOCUS24976</name>
</gene>
<keyword evidence="3 6" id="KW-0245">EGF-like domain</keyword>
<dbReference type="SUPFAM" id="SSF50494">
    <property type="entry name" value="Trypsin-like serine proteases"/>
    <property type="match status" value="1"/>
</dbReference>
<dbReference type="InterPro" id="IPR001254">
    <property type="entry name" value="Trypsin_dom"/>
</dbReference>
<evidence type="ECO:0000256" key="5">
    <source>
        <dbReference type="ARBA" id="ARBA00023157"/>
    </source>
</evidence>
<dbReference type="InterPro" id="IPR000033">
    <property type="entry name" value="LDLR_classB_rpt"/>
</dbReference>
<keyword evidence="8" id="KW-0720">Serine protease</keyword>
<feature type="chain" id="PRO_5045868937" evidence="9">
    <location>
        <begin position="20"/>
        <end position="1289"/>
    </location>
</feature>
<evidence type="ECO:0000256" key="2">
    <source>
        <dbReference type="ARBA" id="ARBA00022525"/>
    </source>
</evidence>
<keyword evidence="2" id="KW-0964">Secreted</keyword>
<dbReference type="CDD" id="cd00054">
    <property type="entry name" value="EGF_CA"/>
    <property type="match status" value="1"/>
</dbReference>
<dbReference type="PANTHER" id="PTHR46513">
    <property type="entry name" value="VITELLOGENIN RECEPTOR-LIKE PROTEIN-RELATED-RELATED"/>
    <property type="match status" value="1"/>
</dbReference>
<dbReference type="InterPro" id="IPR018097">
    <property type="entry name" value="EGF_Ca-bd_CS"/>
</dbReference>
<dbReference type="InterPro" id="IPR000742">
    <property type="entry name" value="EGF"/>
</dbReference>
<keyword evidence="8" id="KW-0645">Protease</keyword>
<dbReference type="Gene3D" id="2.60.40.10">
    <property type="entry name" value="Immunoglobulins"/>
    <property type="match status" value="1"/>
</dbReference>
<dbReference type="InterPro" id="IPR013783">
    <property type="entry name" value="Ig-like_fold"/>
</dbReference>
<dbReference type="PROSITE" id="PS00010">
    <property type="entry name" value="ASX_HYDROXYL"/>
    <property type="match status" value="1"/>
</dbReference>
<dbReference type="Proteomes" id="UP001642483">
    <property type="component" value="Unassembled WGS sequence"/>
</dbReference>
<organism evidence="13 14">
    <name type="scientific">Clavelina lepadiformis</name>
    <name type="common">Light-bulb sea squirt</name>
    <name type="synonym">Ascidia lepadiformis</name>
    <dbReference type="NCBI Taxonomy" id="159417"/>
    <lineage>
        <taxon>Eukaryota</taxon>
        <taxon>Metazoa</taxon>
        <taxon>Chordata</taxon>
        <taxon>Tunicata</taxon>
        <taxon>Ascidiacea</taxon>
        <taxon>Aplousobranchia</taxon>
        <taxon>Clavelinidae</taxon>
        <taxon>Clavelina</taxon>
    </lineage>
</organism>
<dbReference type="Pfam" id="PF07645">
    <property type="entry name" value="EGF_CA"/>
    <property type="match status" value="1"/>
</dbReference>
<dbReference type="SUPFAM" id="SSF69848">
    <property type="entry name" value="LCCL domain"/>
    <property type="match status" value="1"/>
</dbReference>
<dbReference type="Gene3D" id="2.120.10.30">
    <property type="entry name" value="TolB, C-terminal domain"/>
    <property type="match status" value="2"/>
</dbReference>
<dbReference type="PROSITE" id="PS00135">
    <property type="entry name" value="TRYPSIN_SER"/>
    <property type="match status" value="1"/>
</dbReference>
<dbReference type="InterPro" id="IPR033116">
    <property type="entry name" value="TRYPSIN_SER"/>
</dbReference>
<dbReference type="InterPro" id="IPR009003">
    <property type="entry name" value="Peptidase_S1_PA"/>
</dbReference>
<dbReference type="InterPro" id="IPR043504">
    <property type="entry name" value="Peptidase_S1_PA_chymotrypsin"/>
</dbReference>